<protein>
    <submittedName>
        <fullName evidence="1">Uncharacterized protein</fullName>
    </submittedName>
</protein>
<comment type="caution">
    <text evidence="1">The sequence shown here is derived from an EMBL/GenBank/DDBJ whole genome shotgun (WGS) entry which is preliminary data.</text>
</comment>
<evidence type="ECO:0000313" key="1">
    <source>
        <dbReference type="EMBL" id="KRY62924.1"/>
    </source>
</evidence>
<accession>A0A0V1DMX5</accession>
<name>A0A0V1DMX5_TRIPS</name>
<sequence length="36" mass="4447">MEMHFVVFCRCQLVIAKQKERQKKMKRKLENVTRPL</sequence>
<proteinExistence type="predicted"/>
<dbReference type="EMBL" id="JYDR01001733">
    <property type="protein sequence ID" value="KRY62924.1"/>
    <property type="molecule type" value="Genomic_DNA"/>
</dbReference>
<organism evidence="1 2">
    <name type="scientific">Trichinella pseudospiralis</name>
    <name type="common">Parasitic roundworm</name>
    <dbReference type="NCBI Taxonomy" id="6337"/>
    <lineage>
        <taxon>Eukaryota</taxon>
        <taxon>Metazoa</taxon>
        <taxon>Ecdysozoa</taxon>
        <taxon>Nematoda</taxon>
        <taxon>Enoplea</taxon>
        <taxon>Dorylaimia</taxon>
        <taxon>Trichinellida</taxon>
        <taxon>Trichinellidae</taxon>
        <taxon>Trichinella</taxon>
    </lineage>
</organism>
<evidence type="ECO:0000313" key="2">
    <source>
        <dbReference type="Proteomes" id="UP000054632"/>
    </source>
</evidence>
<reference evidence="1 2" key="1">
    <citation type="submission" date="2015-01" db="EMBL/GenBank/DDBJ databases">
        <title>Evolution of Trichinella species and genotypes.</title>
        <authorList>
            <person name="Korhonen P.K."/>
            <person name="Edoardo P."/>
            <person name="Giuseppe L.R."/>
            <person name="Gasser R.B."/>
        </authorList>
    </citation>
    <scope>NUCLEOTIDE SEQUENCE [LARGE SCALE GENOMIC DNA]</scope>
    <source>
        <strain evidence="1">ISS13</strain>
    </source>
</reference>
<gene>
    <name evidence="1" type="ORF">T4A_12923</name>
</gene>
<dbReference type="AlphaFoldDB" id="A0A0V1DMX5"/>
<dbReference type="Proteomes" id="UP000054632">
    <property type="component" value="Unassembled WGS sequence"/>
</dbReference>